<evidence type="ECO:0000259" key="17">
    <source>
        <dbReference type="SMART" id="SM00861"/>
    </source>
</evidence>
<dbReference type="EC" id="1.2.4.2" evidence="5"/>
<evidence type="ECO:0000256" key="10">
    <source>
        <dbReference type="ARBA" id="ARBA00023002"/>
    </source>
</evidence>
<reference evidence="18 19" key="1">
    <citation type="journal article" date="2018" name="MBio">
        <title>Comparative Genomics Reveals the Core Gene Toolbox for the Fungus-Insect Symbiosis.</title>
        <authorList>
            <person name="Wang Y."/>
            <person name="Stata M."/>
            <person name="Wang W."/>
            <person name="Stajich J.E."/>
            <person name="White M.M."/>
            <person name="Moncalvo J.M."/>
        </authorList>
    </citation>
    <scope>NUCLEOTIDE SEQUENCE [LARGE SCALE GENOMIC DNA]</scope>
    <source>
        <strain evidence="18 19">SWE-8-4</strain>
    </source>
</reference>
<evidence type="ECO:0000256" key="11">
    <source>
        <dbReference type="ARBA" id="ARBA00023052"/>
    </source>
</evidence>
<dbReference type="EMBL" id="MBFR01000003">
    <property type="protein sequence ID" value="PVU98104.1"/>
    <property type="molecule type" value="Genomic_DNA"/>
</dbReference>
<dbReference type="Proteomes" id="UP000245383">
    <property type="component" value="Unassembled WGS sequence"/>
</dbReference>
<name>A0A2T9Z0Q0_9FUNG</name>
<dbReference type="Pfam" id="PF00676">
    <property type="entry name" value="E1_dh"/>
    <property type="match status" value="1"/>
</dbReference>
<dbReference type="InterPro" id="IPR005475">
    <property type="entry name" value="Transketolase-like_Pyr-bd"/>
</dbReference>
<evidence type="ECO:0000256" key="3">
    <source>
        <dbReference type="ARBA" id="ARBA00004305"/>
    </source>
</evidence>
<evidence type="ECO:0000256" key="6">
    <source>
        <dbReference type="ARBA" id="ARBA00022532"/>
    </source>
</evidence>
<dbReference type="InterPro" id="IPR031717">
    <property type="entry name" value="ODO-1/KGD_C"/>
</dbReference>
<evidence type="ECO:0000256" key="1">
    <source>
        <dbReference type="ARBA" id="ARBA00001946"/>
    </source>
</evidence>
<dbReference type="AlphaFoldDB" id="A0A2T9Z0Q0"/>
<dbReference type="FunFam" id="3.40.50.970:FF:000002">
    <property type="entry name" value="2-oxoglutarate dehydrogenase, E1 component"/>
    <property type="match status" value="1"/>
</dbReference>
<dbReference type="GO" id="GO:0045252">
    <property type="term" value="C:oxoglutarate dehydrogenase complex"/>
    <property type="evidence" value="ECO:0007669"/>
    <property type="project" value="TreeGrafter"/>
</dbReference>
<dbReference type="STRING" id="133385.A0A2T9Z0Q0"/>
<keyword evidence="7" id="KW-0479">Metal-binding</keyword>
<evidence type="ECO:0000313" key="19">
    <source>
        <dbReference type="Proteomes" id="UP000245383"/>
    </source>
</evidence>
<dbReference type="GO" id="GO:0006099">
    <property type="term" value="P:tricarboxylic acid cycle"/>
    <property type="evidence" value="ECO:0007669"/>
    <property type="project" value="UniProtKB-KW"/>
</dbReference>
<gene>
    <name evidence="18" type="ORF">BB561_000096</name>
</gene>
<comment type="cofactor">
    <cofactor evidence="1">
        <name>Mg(2+)</name>
        <dbReference type="ChEBI" id="CHEBI:18420"/>
    </cofactor>
</comment>
<dbReference type="GO" id="GO:0030976">
    <property type="term" value="F:thiamine pyrophosphate binding"/>
    <property type="evidence" value="ECO:0007669"/>
    <property type="project" value="InterPro"/>
</dbReference>
<organism evidence="18 19">
    <name type="scientific">Smittium simulii</name>
    <dbReference type="NCBI Taxonomy" id="133385"/>
    <lineage>
        <taxon>Eukaryota</taxon>
        <taxon>Fungi</taxon>
        <taxon>Fungi incertae sedis</taxon>
        <taxon>Zoopagomycota</taxon>
        <taxon>Kickxellomycotina</taxon>
        <taxon>Harpellomycetes</taxon>
        <taxon>Harpellales</taxon>
        <taxon>Legeriomycetaceae</taxon>
        <taxon>Smittium</taxon>
    </lineage>
</organism>
<sequence>MATKILLSCKAIPLKMAIHRSLSRCSFSLLASSTPSLLKISSSLNSHNLQPRNFATSANISQQSGESLFSGTNTPYIEQMYEAYLKDPESVHVSWRSYFSNVDNGIPQGQDFISPPNDLISGTAINPDIGTAQALSLNEKSFSLASQQQAASGIYGNVIDHLKVQLLVRAYEVRGHHLANLDPLGISNGVKANELSAKELELGYYGFTSADLNKKFKLGPGILPYFVAAGVTELTLKEIFSELNSIYCGTLGVEFTHIAERERCDWFRERLEIPNRSSPPKEEKERILDRLAWSTYFEQFSAKKFPSQKRFGLEGAETLIPGLKELIDHSVDLGVESIVIGMTHRGRLNVLSNVVRKPNESIFCEFAGDMDPSDEGSGDARYHLGMNFVRPTPKGKRVELSLVANPSHLETTDAIVLGKTRALQTDKYNNDRKRCMGLLIHGDAAFAAQGIVYETMGFSALPGYTTGGTIHVIVNNQIGFTTDPRSARSTPYPSDLAKAINAPILHVNADDVESVVYAFKMAAEWRQTFDKDVVIDLVGYRRHGHNETDQPSFTQPLMYNIIKSKKNSLDIYTDKLLSDKTFTPEEINKTKKFVNDNLEDSYAKSKNYKIHSSEWDSSIWPGFKSLARLSVETTPVYPTGITREVYNSLIDPITTYPKDFNIHKLLGKIYENKRESLISGKGIDWGTAEALASASLLLEGKGIRLSGQDVERGTFSHRHWVLHDQKKDKVEYRPLDHISPDQGMFSVSNSSLSEYGVLGYELGYSLTNPNVLVIWEAQFGDFSNTAQVIFDQYIAAGEKKWLQRTGLTVLLPHGFDGQGSEHSSARLERCLQLGDENPYIFPKPEKLARQNQDMNMQVVNITTPANYFHVLRRQIHRDFRKPLIVMSPKKLLRFPLAKSNAEEMLDNTGFTPYIRDPHPLPEGNKFSLLEPNSITTHILCTGQVYYNLLQSRELNNLRHIAISRVEQLHPFPWDMVRDSLDKYENCKDIVWAQEEPMNMGAWTYIEPRLRTTFVNTNVHSQSQTPLNLRYAGRLPSGPVATTNSRLHSLEENAFISTALYGEAKKPSDIINGIPKW</sequence>
<dbReference type="PANTHER" id="PTHR23152">
    <property type="entry name" value="2-OXOGLUTARATE DEHYDROGENASE"/>
    <property type="match status" value="1"/>
</dbReference>
<dbReference type="SMART" id="SM00861">
    <property type="entry name" value="Transket_pyr"/>
    <property type="match status" value="1"/>
</dbReference>
<dbReference type="InterPro" id="IPR032106">
    <property type="entry name" value="2-oxogl_dehyd_N"/>
</dbReference>
<dbReference type="NCBIfam" id="NF006914">
    <property type="entry name" value="PRK09404.1"/>
    <property type="match status" value="1"/>
</dbReference>
<dbReference type="OrthoDB" id="413077at2759"/>
<dbReference type="PIRSF" id="PIRSF000157">
    <property type="entry name" value="Oxoglu_dh_E1"/>
    <property type="match status" value="1"/>
</dbReference>
<dbReference type="Gene3D" id="3.40.50.12470">
    <property type="match status" value="1"/>
</dbReference>
<dbReference type="Pfam" id="PF16078">
    <property type="entry name" value="2-oxogl_dehyd_N"/>
    <property type="match status" value="1"/>
</dbReference>
<comment type="similarity">
    <text evidence="4">Belongs to the alpha-ketoglutarate dehydrogenase family.</text>
</comment>
<evidence type="ECO:0000256" key="16">
    <source>
        <dbReference type="ARBA" id="ARBA00051911"/>
    </source>
</evidence>
<keyword evidence="8" id="KW-0460">Magnesium</keyword>
<dbReference type="NCBIfam" id="TIGR00239">
    <property type="entry name" value="2oxo_dh_E1"/>
    <property type="match status" value="1"/>
</dbReference>
<dbReference type="Gene3D" id="3.40.50.970">
    <property type="match status" value="1"/>
</dbReference>
<evidence type="ECO:0000256" key="2">
    <source>
        <dbReference type="ARBA" id="ARBA00001964"/>
    </source>
</evidence>
<comment type="catalytic activity">
    <reaction evidence="16">
        <text>N(6)-[(R)-lipoyl]-L-lysyl-[protein] + 2-oxoglutarate + H(+) = N(6)-[(R)-S(8)-succinyldihydrolipoyl]-L-lysyl-[protein] + CO2</text>
        <dbReference type="Rhea" id="RHEA:12188"/>
        <dbReference type="Rhea" id="RHEA-COMP:10474"/>
        <dbReference type="Rhea" id="RHEA-COMP:20092"/>
        <dbReference type="ChEBI" id="CHEBI:15378"/>
        <dbReference type="ChEBI" id="CHEBI:16526"/>
        <dbReference type="ChEBI" id="CHEBI:16810"/>
        <dbReference type="ChEBI" id="CHEBI:83099"/>
        <dbReference type="ChEBI" id="CHEBI:83120"/>
        <dbReference type="EC" id="1.2.4.2"/>
    </reaction>
</comment>
<accession>A0A2T9Z0Q0</accession>
<dbReference type="GO" id="GO:0046872">
    <property type="term" value="F:metal ion binding"/>
    <property type="evidence" value="ECO:0007669"/>
    <property type="project" value="UniProtKB-KW"/>
</dbReference>
<proteinExistence type="inferred from homology"/>
<evidence type="ECO:0000256" key="8">
    <source>
        <dbReference type="ARBA" id="ARBA00022842"/>
    </source>
</evidence>
<comment type="cofactor">
    <cofactor evidence="2">
        <name>thiamine diphosphate</name>
        <dbReference type="ChEBI" id="CHEBI:58937"/>
    </cofactor>
</comment>
<dbReference type="Gene3D" id="3.40.50.11610">
    <property type="entry name" value="Multifunctional 2-oxoglutarate metabolism enzyme, C-terminal domain"/>
    <property type="match status" value="1"/>
</dbReference>
<evidence type="ECO:0000256" key="7">
    <source>
        <dbReference type="ARBA" id="ARBA00022723"/>
    </source>
</evidence>
<dbReference type="GO" id="GO:0005759">
    <property type="term" value="C:mitochondrial matrix"/>
    <property type="evidence" value="ECO:0007669"/>
    <property type="project" value="UniProtKB-SubCell"/>
</dbReference>
<feature type="domain" description="Transketolase-like pyrimidine-binding" evidence="17">
    <location>
        <begin position="683"/>
        <end position="894"/>
    </location>
</feature>
<comment type="function">
    <text evidence="13">The 2-oxoglutarate dehydrogenase complex catalyzes the overall conversion of 2-oxoglutarate to succinyl-CoA and CO(2). It contains multiple copies of three enzymatic components: 2-oxoglutarate dehydrogenase (E1), dihydrolipoamide succinyltransferase (E2) and lipoamide dehydrogenase (E3).</text>
</comment>
<dbReference type="Pfam" id="PF16870">
    <property type="entry name" value="OxoGdeHyase_C"/>
    <property type="match status" value="1"/>
</dbReference>
<dbReference type="InterPro" id="IPR029061">
    <property type="entry name" value="THDP-binding"/>
</dbReference>
<keyword evidence="10" id="KW-0560">Oxidoreductase</keyword>
<dbReference type="InterPro" id="IPR001017">
    <property type="entry name" value="DH_E1"/>
</dbReference>
<evidence type="ECO:0000256" key="14">
    <source>
        <dbReference type="ARBA" id="ARBA00040267"/>
    </source>
</evidence>
<keyword evidence="12" id="KW-0496">Mitochondrion</keyword>
<dbReference type="InterPro" id="IPR042179">
    <property type="entry name" value="KGD_C_sf"/>
</dbReference>
<keyword evidence="19" id="KW-1185">Reference proteome</keyword>
<comment type="caution">
    <text evidence="18">The sequence shown here is derived from an EMBL/GenBank/DDBJ whole genome shotgun (WGS) entry which is preliminary data.</text>
</comment>
<comment type="subcellular location">
    <subcellularLocation>
        <location evidence="3">Mitochondrion matrix</location>
    </subcellularLocation>
</comment>
<keyword evidence="6" id="KW-0816">Tricarboxylic acid cycle</keyword>
<dbReference type="InterPro" id="IPR011603">
    <property type="entry name" value="2oxoglutarate_DH_E1"/>
</dbReference>
<dbReference type="Gene3D" id="1.10.287.1150">
    <property type="entry name" value="TPP helical domain"/>
    <property type="match status" value="1"/>
</dbReference>
<dbReference type="Pfam" id="PF02779">
    <property type="entry name" value="Transket_pyr"/>
    <property type="match status" value="1"/>
</dbReference>
<dbReference type="FunFam" id="1.10.287.1150:FF:000002">
    <property type="entry name" value="2-oxoglutarate dehydrogenase E1 component"/>
    <property type="match status" value="1"/>
</dbReference>
<evidence type="ECO:0000256" key="5">
    <source>
        <dbReference type="ARBA" id="ARBA00012280"/>
    </source>
</evidence>
<protein>
    <recommendedName>
        <fullName evidence="14">2-oxoglutarate dehydrogenase, mitochondrial</fullName>
        <ecNumber evidence="5">1.2.4.2</ecNumber>
    </recommendedName>
    <alternativeName>
        <fullName evidence="15">2-oxoglutarate dehydrogenase complex component E1</fullName>
    </alternativeName>
</protein>
<evidence type="ECO:0000256" key="12">
    <source>
        <dbReference type="ARBA" id="ARBA00023128"/>
    </source>
</evidence>
<dbReference type="CDD" id="cd02016">
    <property type="entry name" value="TPP_E1_OGDC_like"/>
    <property type="match status" value="1"/>
</dbReference>
<dbReference type="SUPFAM" id="SSF52518">
    <property type="entry name" value="Thiamin diphosphate-binding fold (THDP-binding)"/>
    <property type="match status" value="2"/>
</dbReference>
<dbReference type="FunFam" id="3.40.50.12470:FF:000003">
    <property type="entry name" value="2-oxoglutarate dehydrogenase E1 component"/>
    <property type="match status" value="1"/>
</dbReference>
<evidence type="ECO:0000256" key="4">
    <source>
        <dbReference type="ARBA" id="ARBA00006936"/>
    </source>
</evidence>
<evidence type="ECO:0000256" key="9">
    <source>
        <dbReference type="ARBA" id="ARBA00022946"/>
    </source>
</evidence>
<evidence type="ECO:0000313" key="18">
    <source>
        <dbReference type="EMBL" id="PVU98104.1"/>
    </source>
</evidence>
<evidence type="ECO:0000256" key="13">
    <source>
        <dbReference type="ARBA" id="ARBA00037426"/>
    </source>
</evidence>
<keyword evidence="9" id="KW-0809">Transit peptide</keyword>
<dbReference type="NCBIfam" id="NF008907">
    <property type="entry name" value="PRK12270.1"/>
    <property type="match status" value="1"/>
</dbReference>
<dbReference type="GO" id="GO:0004591">
    <property type="term" value="F:oxoglutarate dehydrogenase (succinyl-transferring) activity"/>
    <property type="evidence" value="ECO:0007669"/>
    <property type="project" value="UniProtKB-EC"/>
</dbReference>
<dbReference type="PANTHER" id="PTHR23152:SF4">
    <property type="entry name" value="2-OXOADIPATE DEHYDROGENASE COMPLEX COMPONENT E1"/>
    <property type="match status" value="1"/>
</dbReference>
<keyword evidence="11" id="KW-0786">Thiamine pyrophosphate</keyword>
<evidence type="ECO:0000256" key="15">
    <source>
        <dbReference type="ARBA" id="ARBA00042984"/>
    </source>
</evidence>